<comment type="caution">
    <text evidence="3">The sequence shown here is derived from an EMBL/GenBank/DDBJ whole genome shotgun (WGS) entry which is preliminary data.</text>
</comment>
<dbReference type="EMBL" id="JBELOE010000209">
    <property type="protein sequence ID" value="MER2492282.1"/>
    <property type="molecule type" value="Genomic_DNA"/>
</dbReference>
<proteinExistence type="predicted"/>
<evidence type="ECO:0000313" key="4">
    <source>
        <dbReference type="Proteomes" id="UP001467690"/>
    </source>
</evidence>
<dbReference type="InterPro" id="IPR052340">
    <property type="entry name" value="RNase_Y/CdgJ"/>
</dbReference>
<dbReference type="InterPro" id="IPR013976">
    <property type="entry name" value="HDOD"/>
</dbReference>
<dbReference type="SMART" id="SM00052">
    <property type="entry name" value="EAL"/>
    <property type="match status" value="1"/>
</dbReference>
<feature type="domain" description="EAL" evidence="1">
    <location>
        <begin position="1"/>
        <end position="204"/>
    </location>
</feature>
<dbReference type="Pfam" id="PF00563">
    <property type="entry name" value="EAL"/>
    <property type="match status" value="1"/>
</dbReference>
<dbReference type="Pfam" id="PF08668">
    <property type="entry name" value="HDOD"/>
    <property type="match status" value="1"/>
</dbReference>
<dbReference type="Gene3D" id="3.20.20.450">
    <property type="entry name" value="EAL domain"/>
    <property type="match status" value="1"/>
</dbReference>
<organism evidence="3 4">
    <name type="scientific">Catenovulum sediminis</name>
    <dbReference type="NCBI Taxonomy" id="1740262"/>
    <lineage>
        <taxon>Bacteria</taxon>
        <taxon>Pseudomonadati</taxon>
        <taxon>Pseudomonadota</taxon>
        <taxon>Gammaproteobacteria</taxon>
        <taxon>Alteromonadales</taxon>
        <taxon>Alteromonadaceae</taxon>
        <taxon>Catenovulum</taxon>
    </lineage>
</organism>
<dbReference type="PROSITE" id="PS51833">
    <property type="entry name" value="HDOD"/>
    <property type="match status" value="1"/>
</dbReference>
<feature type="domain" description="HDOD" evidence="2">
    <location>
        <begin position="198"/>
        <end position="385"/>
    </location>
</feature>
<dbReference type="PIRSF" id="PIRSF003180">
    <property type="entry name" value="DiGMPpdiest_YuxH"/>
    <property type="match status" value="1"/>
</dbReference>
<reference evidence="3 4" key="1">
    <citation type="submission" date="2024-06" db="EMBL/GenBank/DDBJ databases">
        <authorList>
            <person name="Chen R.Y."/>
        </authorList>
    </citation>
    <scope>NUCLEOTIDE SEQUENCE [LARGE SCALE GENOMIC DNA]</scope>
    <source>
        <strain evidence="3 4">D2</strain>
    </source>
</reference>
<dbReference type="Proteomes" id="UP001467690">
    <property type="component" value="Unassembled WGS sequence"/>
</dbReference>
<name>A0ABV1RHS1_9ALTE</name>
<dbReference type="PANTHER" id="PTHR33525">
    <property type="match status" value="1"/>
</dbReference>
<dbReference type="SUPFAM" id="SSF109604">
    <property type="entry name" value="HD-domain/PDEase-like"/>
    <property type="match status" value="1"/>
</dbReference>
<evidence type="ECO:0000259" key="1">
    <source>
        <dbReference type="PROSITE" id="PS50883"/>
    </source>
</evidence>
<keyword evidence="4" id="KW-1185">Reference proteome</keyword>
<evidence type="ECO:0000313" key="3">
    <source>
        <dbReference type="EMBL" id="MER2492282.1"/>
    </source>
</evidence>
<dbReference type="InterPro" id="IPR035919">
    <property type="entry name" value="EAL_sf"/>
</dbReference>
<dbReference type="SUPFAM" id="SSF141868">
    <property type="entry name" value="EAL domain-like"/>
    <property type="match status" value="1"/>
</dbReference>
<dbReference type="RefSeq" id="WP_350401781.1">
    <property type="nucleotide sequence ID" value="NZ_JBELOE010000209.1"/>
</dbReference>
<gene>
    <name evidence="3" type="ORF">ABS311_10365</name>
</gene>
<dbReference type="InterPro" id="IPR014408">
    <property type="entry name" value="dGMP_Pdiesterase_EAL/HD-GYP"/>
</dbReference>
<sequence>MFFYAARQPIFNRDRELFAYELLFRDSLENVFPNIDGDQATSKLIEASQFNLGLEDFTDQHPAFINFSDELVIKKFPSLIPKEQLVVELLETAKPTKKLLQAVIELKEEGYRIALDDYEHNPVWLHFFPYIDIIKVDFRASTPQEITLIGTLAKKHKIELLAEKVETYEEFNKALEWGFVYFQGYFFSEPEVMQSKALAPSQLSLAELLYESSKSEMDLNAIIAIFQRDVTLSFKLLRYANSALFKRRGDIETIKQALVVLGQIELKKFLAVLFAAQINSQKPIELIRLSMSRAHFCESIAKAHKHLKDPSTAFLAGMLSVIDAILDEPIESIMQKLPLAQEIKIALIEKTGILADYLALVELYEKAEWKHAEAIIDKLKLSGAAVPDFYHTAIQWSNDRANELAAS</sequence>
<dbReference type="PROSITE" id="PS50883">
    <property type="entry name" value="EAL"/>
    <property type="match status" value="1"/>
</dbReference>
<protein>
    <submittedName>
        <fullName evidence="3">HDOD domain-containing protein</fullName>
    </submittedName>
</protein>
<dbReference type="PANTHER" id="PTHR33525:SF4">
    <property type="entry name" value="CYCLIC DI-GMP PHOSPHODIESTERASE CDGJ"/>
    <property type="match status" value="1"/>
</dbReference>
<accession>A0ABV1RHS1</accession>
<dbReference type="InterPro" id="IPR001633">
    <property type="entry name" value="EAL_dom"/>
</dbReference>
<evidence type="ECO:0000259" key="2">
    <source>
        <dbReference type="PROSITE" id="PS51833"/>
    </source>
</evidence>
<dbReference type="Gene3D" id="1.10.3210.10">
    <property type="entry name" value="Hypothetical protein af1432"/>
    <property type="match status" value="1"/>
</dbReference>